<dbReference type="SUPFAM" id="SSF52980">
    <property type="entry name" value="Restriction endonuclease-like"/>
    <property type="match status" value="1"/>
</dbReference>
<dbReference type="InterPro" id="IPR038590">
    <property type="entry name" value="YaeQ_sf"/>
</dbReference>
<name>A0AAN0S3K0_9ENTR</name>
<evidence type="ECO:0000313" key="2">
    <source>
        <dbReference type="Proteomes" id="UP000029516"/>
    </source>
</evidence>
<proteinExistence type="predicted"/>
<dbReference type="KEGG" id="cen:LH86_09440"/>
<sequence length="180" mass="21021">MALKATIYKATVNVADLDRNRFLDSSLTLARHPSETQERMMLRLLAWIKYADERLEFTRGLSAEDEPEIWRKNDHLGIDLWVELGLPEERRVKKACSQSAEVALFTYNSRAAEIWWQQNQTRLSQFKNLSIWYLDDAQLAKLSEFGTRTMNLQATIQDGAIWLSDSENNLEIHFTAWLQQ</sequence>
<reference evidence="1 2" key="1">
    <citation type="submission" date="2014-09" db="EMBL/GenBank/DDBJ databases">
        <authorList>
            <person name="Chan K.-G."/>
        </authorList>
    </citation>
    <scope>NUCLEOTIDE SEQUENCE [LARGE SCALE GENOMIC DNA]</scope>
    <source>
        <strain evidence="1 2">M006</strain>
    </source>
</reference>
<protein>
    <recommendedName>
        <fullName evidence="3">YaeQ family protein</fullName>
    </recommendedName>
</protein>
<dbReference type="CDD" id="cd22368">
    <property type="entry name" value="YaeQ-like"/>
    <property type="match status" value="1"/>
</dbReference>
<accession>A0AAN0S3K0</accession>
<dbReference type="PIRSF" id="PIRSF011484">
    <property type="entry name" value="YaeQ"/>
    <property type="match status" value="1"/>
</dbReference>
<evidence type="ECO:0008006" key="3">
    <source>
        <dbReference type="Google" id="ProtNLM"/>
    </source>
</evidence>
<dbReference type="PANTHER" id="PTHR38784:SF1">
    <property type="entry name" value="SUCROSE PHOSPHORYLASE"/>
    <property type="match status" value="1"/>
</dbReference>
<dbReference type="Pfam" id="PF07152">
    <property type="entry name" value="YaeQ"/>
    <property type="match status" value="1"/>
</dbReference>
<dbReference type="InterPro" id="IPR009822">
    <property type="entry name" value="YaeQ"/>
</dbReference>
<evidence type="ECO:0000313" key="1">
    <source>
        <dbReference type="EMBL" id="AIR60868.1"/>
    </source>
</evidence>
<dbReference type="PANTHER" id="PTHR38784">
    <property type="entry name" value="SUCROSE PHOSPHORYLASE"/>
    <property type="match status" value="1"/>
</dbReference>
<organism evidence="1 2">
    <name type="scientific">Cedecea neteri</name>
    <dbReference type="NCBI Taxonomy" id="158822"/>
    <lineage>
        <taxon>Bacteria</taxon>
        <taxon>Pseudomonadati</taxon>
        <taxon>Pseudomonadota</taxon>
        <taxon>Gammaproteobacteria</taxon>
        <taxon>Enterobacterales</taxon>
        <taxon>Enterobacteriaceae</taxon>
        <taxon>Cedecea</taxon>
    </lineage>
</organism>
<dbReference type="AlphaFoldDB" id="A0AAN0S3K0"/>
<dbReference type="Proteomes" id="UP000029516">
    <property type="component" value="Chromosome"/>
</dbReference>
<dbReference type="EMBL" id="CP009458">
    <property type="protein sequence ID" value="AIR60868.1"/>
    <property type="molecule type" value="Genomic_DNA"/>
</dbReference>
<dbReference type="SMART" id="SM01322">
    <property type="entry name" value="YaeQ"/>
    <property type="match status" value="1"/>
</dbReference>
<dbReference type="KEGG" id="cem:LH23_09385"/>
<dbReference type="InterPro" id="IPR011335">
    <property type="entry name" value="Restrct_endonuc-II-like"/>
</dbReference>
<dbReference type="Gene3D" id="3.10.640.10">
    <property type="entry name" value="Restriction endonuclease-like alpha-beta roll domain"/>
    <property type="match status" value="1"/>
</dbReference>
<gene>
    <name evidence="1" type="ORF">LH23_09385</name>
</gene>
<dbReference type="RefSeq" id="WP_008456965.1">
    <property type="nucleotide sequence ID" value="NZ_CP009458.1"/>
</dbReference>